<name>A0ABU3VLJ7_9RHOB</name>
<keyword evidence="1" id="KW-0223">Dioxygenase</keyword>
<gene>
    <name evidence="1" type="ORF">QO231_24845</name>
</gene>
<sequence>MMAIDRQRHAFDARGWLVFDTDPQVAEWADLACPMAQAAVQNPELANWLDCDGTWFVGVDALPNDVHGRVGGSAPLAGAAIDFITRHMGKLPPLHRAQVSVTYPGYPRPRRGESDSAARYRRHRDAAHMDGLRAIGPARRRHLSEPHAFILGLPLTDAGPTAAPLVVWEGSHHMMRSAFARAFAGYAPSEWSDLDVTDLYVAARKRVFETCRRIPLPAKPGQAVLLHRMVLHGVAPWAAGADADGRMVAYFRPEMPGGIEPWLTAQP</sequence>
<protein>
    <submittedName>
        <fullName evidence="1">Phytanoyl-CoA dioxygenase family protein</fullName>
    </submittedName>
</protein>
<reference evidence="2" key="1">
    <citation type="submission" date="2023-05" db="EMBL/GenBank/DDBJ databases">
        <title>Sedimentitalea sp. nov. JM2-8.</title>
        <authorList>
            <person name="Huang J."/>
        </authorList>
    </citation>
    <scope>NUCLEOTIDE SEQUENCE [LARGE SCALE GENOMIC DNA]</scope>
    <source>
        <strain evidence="2">KHS03</strain>
    </source>
</reference>
<accession>A0ABU3VLJ7</accession>
<dbReference type="InterPro" id="IPR008775">
    <property type="entry name" value="Phytyl_CoA_dOase-like"/>
</dbReference>
<dbReference type="GO" id="GO:0051213">
    <property type="term" value="F:dioxygenase activity"/>
    <property type="evidence" value="ECO:0007669"/>
    <property type="project" value="UniProtKB-KW"/>
</dbReference>
<dbReference type="Gene3D" id="2.60.120.620">
    <property type="entry name" value="q2cbj1_9rhob like domain"/>
    <property type="match status" value="1"/>
</dbReference>
<dbReference type="Pfam" id="PF05721">
    <property type="entry name" value="PhyH"/>
    <property type="match status" value="1"/>
</dbReference>
<keyword evidence="2" id="KW-1185">Reference proteome</keyword>
<dbReference type="Proteomes" id="UP001255416">
    <property type="component" value="Unassembled WGS sequence"/>
</dbReference>
<evidence type="ECO:0000313" key="2">
    <source>
        <dbReference type="Proteomes" id="UP001255416"/>
    </source>
</evidence>
<dbReference type="RefSeq" id="WP_316782627.1">
    <property type="nucleotide sequence ID" value="NZ_JASMWN010000043.1"/>
</dbReference>
<keyword evidence="1" id="KW-0560">Oxidoreductase</keyword>
<proteinExistence type="predicted"/>
<organism evidence="1 2">
    <name type="scientific">Sedimentitalea todarodis</name>
    <dbReference type="NCBI Taxonomy" id="1631240"/>
    <lineage>
        <taxon>Bacteria</taxon>
        <taxon>Pseudomonadati</taxon>
        <taxon>Pseudomonadota</taxon>
        <taxon>Alphaproteobacteria</taxon>
        <taxon>Rhodobacterales</taxon>
        <taxon>Paracoccaceae</taxon>
        <taxon>Sedimentitalea</taxon>
    </lineage>
</organism>
<dbReference type="SUPFAM" id="SSF51197">
    <property type="entry name" value="Clavaminate synthase-like"/>
    <property type="match status" value="1"/>
</dbReference>
<dbReference type="EMBL" id="JASMWN010000043">
    <property type="protein sequence ID" value="MDU9007053.1"/>
    <property type="molecule type" value="Genomic_DNA"/>
</dbReference>
<comment type="caution">
    <text evidence="1">The sequence shown here is derived from an EMBL/GenBank/DDBJ whole genome shotgun (WGS) entry which is preliminary data.</text>
</comment>
<evidence type="ECO:0000313" key="1">
    <source>
        <dbReference type="EMBL" id="MDU9007053.1"/>
    </source>
</evidence>